<name>A0ABR2ZH26_9AGAR</name>
<evidence type="ECO:0000313" key="2">
    <source>
        <dbReference type="EMBL" id="KAL0060981.1"/>
    </source>
</evidence>
<evidence type="ECO:0000313" key="3">
    <source>
        <dbReference type="Proteomes" id="UP001437256"/>
    </source>
</evidence>
<evidence type="ECO:0000256" key="1">
    <source>
        <dbReference type="SAM" id="MobiDB-lite"/>
    </source>
</evidence>
<accession>A0ABR2ZH26</accession>
<protein>
    <submittedName>
        <fullName evidence="2">Uncharacterized protein</fullName>
    </submittedName>
</protein>
<keyword evidence="3" id="KW-1185">Reference proteome</keyword>
<feature type="compositionally biased region" description="Basic residues" evidence="1">
    <location>
        <begin position="14"/>
        <end position="24"/>
    </location>
</feature>
<reference evidence="2 3" key="1">
    <citation type="submission" date="2024-05" db="EMBL/GenBank/DDBJ databases">
        <title>A draft genome resource for the thread blight pathogen Marasmius tenuissimus strain MS-2.</title>
        <authorList>
            <person name="Yulfo-Soto G.E."/>
            <person name="Baruah I.K."/>
            <person name="Amoako-Attah I."/>
            <person name="Bukari Y."/>
            <person name="Meinhardt L.W."/>
            <person name="Bailey B.A."/>
            <person name="Cohen S.P."/>
        </authorList>
    </citation>
    <scope>NUCLEOTIDE SEQUENCE [LARGE SCALE GENOMIC DNA]</scope>
    <source>
        <strain evidence="2 3">MS-2</strain>
    </source>
</reference>
<gene>
    <name evidence="2" type="ORF">AAF712_012212</name>
</gene>
<comment type="caution">
    <text evidence="2">The sequence shown here is derived from an EMBL/GenBank/DDBJ whole genome shotgun (WGS) entry which is preliminary data.</text>
</comment>
<dbReference type="EMBL" id="JBBXMP010000153">
    <property type="protein sequence ID" value="KAL0060981.1"/>
    <property type="molecule type" value="Genomic_DNA"/>
</dbReference>
<sequence length="85" mass="8981">MANSKNVTPTTTKSTKKSTKKTRSAKTDALKGGKPGPKRGRGGETWPKGPKLVFLDDNLDLGGGEPGSLGWFKELSTLDQLPGLV</sequence>
<dbReference type="Proteomes" id="UP001437256">
    <property type="component" value="Unassembled WGS sequence"/>
</dbReference>
<proteinExistence type="predicted"/>
<feature type="region of interest" description="Disordered" evidence="1">
    <location>
        <begin position="1"/>
        <end position="50"/>
    </location>
</feature>
<organism evidence="2 3">
    <name type="scientific">Marasmius tenuissimus</name>
    <dbReference type="NCBI Taxonomy" id="585030"/>
    <lineage>
        <taxon>Eukaryota</taxon>
        <taxon>Fungi</taxon>
        <taxon>Dikarya</taxon>
        <taxon>Basidiomycota</taxon>
        <taxon>Agaricomycotina</taxon>
        <taxon>Agaricomycetes</taxon>
        <taxon>Agaricomycetidae</taxon>
        <taxon>Agaricales</taxon>
        <taxon>Marasmiineae</taxon>
        <taxon>Marasmiaceae</taxon>
        <taxon>Marasmius</taxon>
    </lineage>
</organism>
<feature type="compositionally biased region" description="Low complexity" evidence="1">
    <location>
        <begin position="1"/>
        <end position="13"/>
    </location>
</feature>